<evidence type="ECO:0000313" key="2">
    <source>
        <dbReference type="Proteomes" id="UP001642464"/>
    </source>
</evidence>
<comment type="caution">
    <text evidence="1">The sequence shown here is derived from an EMBL/GenBank/DDBJ whole genome shotgun (WGS) entry which is preliminary data.</text>
</comment>
<protein>
    <recommendedName>
        <fullName evidence="3">AIG1-type G domain-containing protein</fullName>
    </recommendedName>
</protein>
<dbReference type="EMBL" id="CAXAMM010002003">
    <property type="protein sequence ID" value="CAK8994369.1"/>
    <property type="molecule type" value="Genomic_DNA"/>
</dbReference>
<organism evidence="1 2">
    <name type="scientific">Durusdinium trenchii</name>
    <dbReference type="NCBI Taxonomy" id="1381693"/>
    <lineage>
        <taxon>Eukaryota</taxon>
        <taxon>Sar</taxon>
        <taxon>Alveolata</taxon>
        <taxon>Dinophyceae</taxon>
        <taxon>Suessiales</taxon>
        <taxon>Symbiodiniaceae</taxon>
        <taxon>Durusdinium</taxon>
    </lineage>
</organism>
<keyword evidence="2" id="KW-1185">Reference proteome</keyword>
<proteinExistence type="predicted"/>
<sequence length="131" mass="14921">MDLREVACGSHKSILLVDSPGINQCRRGCIQLIHSVFKDNLLNVFLAFWQTVHLRQKEHVLDEVKRADYVMFLMKAFAAKAFPGKETKLFCIDGKTAEKAIKAGGQHDEQGCQELECFLEEKLAGKNRQLW</sequence>
<evidence type="ECO:0008006" key="3">
    <source>
        <dbReference type="Google" id="ProtNLM"/>
    </source>
</evidence>
<name>A0ABP0HZ45_9DINO</name>
<reference evidence="1 2" key="1">
    <citation type="submission" date="2024-02" db="EMBL/GenBank/DDBJ databases">
        <authorList>
            <person name="Chen Y."/>
            <person name="Shah S."/>
            <person name="Dougan E. K."/>
            <person name="Thang M."/>
            <person name="Chan C."/>
        </authorList>
    </citation>
    <scope>NUCLEOTIDE SEQUENCE [LARGE SCALE GENOMIC DNA]</scope>
</reference>
<evidence type="ECO:0000313" key="1">
    <source>
        <dbReference type="EMBL" id="CAK8994369.1"/>
    </source>
</evidence>
<accession>A0ABP0HZ45</accession>
<dbReference type="Proteomes" id="UP001642464">
    <property type="component" value="Unassembled WGS sequence"/>
</dbReference>
<gene>
    <name evidence="1" type="ORF">SCF082_LOCUS3912</name>
</gene>